<reference evidence="2 3" key="1">
    <citation type="submission" date="2024-02" db="EMBL/GenBank/DDBJ databases">
        <title>Complete genome sequence of Pelagibacterium nitratireducens ZH15.</title>
        <authorList>
            <person name="Zhao L.H."/>
        </authorList>
    </citation>
    <scope>NUCLEOTIDE SEQUENCE [LARGE SCALE GENOMIC DNA]</scope>
    <source>
        <strain evidence="2 3">ZH15</strain>
    </source>
</reference>
<dbReference type="Gene3D" id="3.40.50.150">
    <property type="entry name" value="Vaccinia Virus protein VP39"/>
    <property type="match status" value="1"/>
</dbReference>
<dbReference type="HAMAP" id="MF_01523">
    <property type="entry name" value="16SrRNA_methyltr_J"/>
    <property type="match status" value="1"/>
</dbReference>
<comment type="catalytic activity">
    <reaction evidence="1">
        <text>guanosine(1516) in 16S rRNA + S-adenosyl-L-methionine = N(2)-methylguanosine(1516) in 16S rRNA + S-adenosyl-L-homocysteine + H(+)</text>
        <dbReference type="Rhea" id="RHEA:43220"/>
        <dbReference type="Rhea" id="RHEA-COMP:10412"/>
        <dbReference type="Rhea" id="RHEA-COMP:10413"/>
        <dbReference type="ChEBI" id="CHEBI:15378"/>
        <dbReference type="ChEBI" id="CHEBI:57856"/>
        <dbReference type="ChEBI" id="CHEBI:59789"/>
        <dbReference type="ChEBI" id="CHEBI:74269"/>
        <dbReference type="ChEBI" id="CHEBI:74481"/>
        <dbReference type="EC" id="2.1.1.242"/>
    </reaction>
</comment>
<feature type="binding site" evidence="1">
    <location>
        <position position="125"/>
    </location>
    <ligand>
        <name>S-adenosyl-L-methionine</name>
        <dbReference type="ChEBI" id="CHEBI:59789"/>
    </ligand>
</feature>
<keyword evidence="1" id="KW-0949">S-adenosyl-L-methionine</keyword>
<dbReference type="RefSeq" id="WP_338607635.1">
    <property type="nucleotide sequence ID" value="NZ_CP146275.1"/>
</dbReference>
<evidence type="ECO:0000313" key="2">
    <source>
        <dbReference type="EMBL" id="WWT32172.1"/>
    </source>
</evidence>
<dbReference type="GO" id="GO:0032259">
    <property type="term" value="P:methylation"/>
    <property type="evidence" value="ECO:0007669"/>
    <property type="project" value="UniProtKB-KW"/>
</dbReference>
<gene>
    <name evidence="1" type="primary">rsmJ</name>
    <name evidence="2" type="ORF">V6617_14315</name>
</gene>
<keyword evidence="1" id="KW-0963">Cytoplasm</keyword>
<keyword evidence="1 2" id="KW-0808">Transferase</keyword>
<keyword evidence="3" id="KW-1185">Reference proteome</keyword>
<dbReference type="GO" id="GO:0008168">
    <property type="term" value="F:methyltransferase activity"/>
    <property type="evidence" value="ECO:0007669"/>
    <property type="project" value="UniProtKB-KW"/>
</dbReference>
<dbReference type="PANTHER" id="PTHR36112">
    <property type="entry name" value="RIBOSOMAL RNA SMALL SUBUNIT METHYLTRANSFERASE J"/>
    <property type="match status" value="1"/>
</dbReference>
<dbReference type="EC" id="2.1.1.242" evidence="1"/>
<dbReference type="EMBL" id="CP146275">
    <property type="protein sequence ID" value="WWT32172.1"/>
    <property type="molecule type" value="Genomic_DNA"/>
</dbReference>
<comment type="subcellular location">
    <subcellularLocation>
        <location evidence="1">Cytoplasm</location>
    </subcellularLocation>
</comment>
<evidence type="ECO:0000256" key="1">
    <source>
        <dbReference type="HAMAP-Rule" id="MF_01523"/>
    </source>
</evidence>
<dbReference type="Pfam" id="PF04445">
    <property type="entry name" value="SAM_MT"/>
    <property type="match status" value="1"/>
</dbReference>
<feature type="binding site" evidence="1">
    <location>
        <begin position="57"/>
        <end position="58"/>
    </location>
    <ligand>
        <name>S-adenosyl-L-methionine</name>
        <dbReference type="ChEBI" id="CHEBI:59789"/>
    </ligand>
</feature>
<proteinExistence type="inferred from homology"/>
<dbReference type="InterPro" id="IPR029063">
    <property type="entry name" value="SAM-dependent_MTases_sf"/>
</dbReference>
<feature type="binding site" evidence="1">
    <location>
        <begin position="73"/>
        <end position="74"/>
    </location>
    <ligand>
        <name>S-adenosyl-L-methionine</name>
        <dbReference type="ChEBI" id="CHEBI:59789"/>
    </ligand>
</feature>
<name>A0ABZ2HX72_9HYPH</name>
<protein>
    <recommendedName>
        <fullName evidence="1">Ribosomal RNA small subunit methyltransferase J</fullName>
        <ecNumber evidence="1">2.1.1.242</ecNumber>
    </recommendedName>
    <alternativeName>
        <fullName evidence="1">16S rRNA m2G1516 methyltransferase</fullName>
    </alternativeName>
    <alternativeName>
        <fullName evidence="1">rRNA (guanine-N(2)-)-methyltransferase</fullName>
    </alternativeName>
</protein>
<dbReference type="SUPFAM" id="SSF53335">
    <property type="entry name" value="S-adenosyl-L-methionine-dependent methyltransferases"/>
    <property type="match status" value="1"/>
</dbReference>
<comment type="function">
    <text evidence="1">Specifically methylates the guanosine in position 1516 of 16S rRNA.</text>
</comment>
<organism evidence="2 3">
    <name type="scientific">Pelagibacterium nitratireducens</name>
    <dbReference type="NCBI Taxonomy" id="1046114"/>
    <lineage>
        <taxon>Bacteria</taxon>
        <taxon>Pseudomonadati</taxon>
        <taxon>Pseudomonadota</taxon>
        <taxon>Alphaproteobacteria</taxon>
        <taxon>Hyphomicrobiales</taxon>
        <taxon>Devosiaceae</taxon>
        <taxon>Pelagibacterium</taxon>
    </lineage>
</organism>
<comment type="caution">
    <text evidence="1">Lacks conserved residue(s) required for the propagation of feature annotation.</text>
</comment>
<dbReference type="InterPro" id="IPR007536">
    <property type="entry name" value="16SrRNA_methylTrfase_J"/>
</dbReference>
<keyword evidence="1 2" id="KW-0489">Methyltransferase</keyword>
<keyword evidence="1" id="KW-0698">rRNA processing</keyword>
<comment type="similarity">
    <text evidence="1">Belongs to the methyltransferase superfamily. RsmJ family.</text>
</comment>
<accession>A0ABZ2HX72</accession>
<evidence type="ECO:0000313" key="3">
    <source>
        <dbReference type="Proteomes" id="UP001369958"/>
    </source>
</evidence>
<dbReference type="Proteomes" id="UP001369958">
    <property type="component" value="Chromosome"/>
</dbReference>
<sequence length="209" mass="22367">MPDVDPASSPIVIDFVGGAVGFRLRSGEGRGQPLPRACGMAKGALPTIVDATAGMGRDAFFLASLGAQVTLIERNPQVHAALDRAMNAACDHSEDLAAIIARMTLLYGDSRDLLQTLAPEVVLVDPMHPERTKSALVKKQMRDLRDVVGADPDARELMEAALAATTHRVVLKWPQRAASIEGLRKPSHQIAGKTTRYDVFVTVPSSPPL</sequence>
<dbReference type="PANTHER" id="PTHR36112:SF1">
    <property type="entry name" value="RIBOSOMAL RNA SMALL SUBUNIT METHYLTRANSFERASE J"/>
    <property type="match status" value="1"/>
</dbReference>